<dbReference type="EMBL" id="FN654758">
    <property type="protein sequence ID" value="CBY36326.1"/>
    <property type="molecule type" value="Genomic_DNA"/>
</dbReference>
<evidence type="ECO:0000313" key="4">
    <source>
        <dbReference type="Proteomes" id="UP000001307"/>
    </source>
</evidence>
<dbReference type="AlphaFoldDB" id="E4WZF1"/>
<keyword evidence="4" id="KW-1185">Reference proteome</keyword>
<dbReference type="GO" id="GO:0006888">
    <property type="term" value="P:endoplasmic reticulum to Golgi vesicle-mediated transport"/>
    <property type="evidence" value="ECO:0007669"/>
    <property type="project" value="InterPro"/>
</dbReference>
<keyword evidence="1" id="KW-1133">Transmembrane helix</keyword>
<dbReference type="GO" id="GO:0005829">
    <property type="term" value="C:cytosol"/>
    <property type="evidence" value="ECO:0007669"/>
    <property type="project" value="GOC"/>
</dbReference>
<sequence length="73" mass="8295">MKGSAAFFFGIFLVLIGWPFIGMCVEFYGFFVLFSGFLPIVISFIRRIPVLGNLLNLPFISTLVKKYESHPMV</sequence>
<protein>
    <submittedName>
        <fullName evidence="2">Uncharacterized protein</fullName>
    </submittedName>
</protein>
<dbReference type="GO" id="GO:0016020">
    <property type="term" value="C:membrane"/>
    <property type="evidence" value="ECO:0007669"/>
    <property type="project" value="TreeGrafter"/>
</dbReference>
<dbReference type="PANTHER" id="PTHR21493:SF9">
    <property type="entry name" value="GOLGI TRANSPORT PROTEIN 1-RELATED"/>
    <property type="match status" value="1"/>
</dbReference>
<name>E4WZF1_OIKDI</name>
<organism evidence="2">
    <name type="scientific">Oikopleura dioica</name>
    <name type="common">Tunicate</name>
    <dbReference type="NCBI Taxonomy" id="34765"/>
    <lineage>
        <taxon>Eukaryota</taxon>
        <taxon>Metazoa</taxon>
        <taxon>Chordata</taxon>
        <taxon>Tunicata</taxon>
        <taxon>Appendicularia</taxon>
        <taxon>Copelata</taxon>
        <taxon>Oikopleuridae</taxon>
        <taxon>Oikopleura</taxon>
    </lineage>
</organism>
<dbReference type="InterPro" id="IPR045176">
    <property type="entry name" value="Got1"/>
</dbReference>
<dbReference type="GO" id="GO:0042147">
    <property type="term" value="P:retrograde transport, endosome to Golgi"/>
    <property type="evidence" value="ECO:0007669"/>
    <property type="project" value="InterPro"/>
</dbReference>
<dbReference type="InParanoid" id="E4WZF1"/>
<accession>E4WZF1</accession>
<keyword evidence="1" id="KW-0812">Transmembrane</keyword>
<evidence type="ECO:0000256" key="1">
    <source>
        <dbReference type="SAM" id="Phobius"/>
    </source>
</evidence>
<dbReference type="Proteomes" id="UP000001307">
    <property type="component" value="Unassembled WGS sequence"/>
</dbReference>
<dbReference type="PANTHER" id="PTHR21493">
    <property type="entry name" value="CGI-141-RELATED/LIPASE CONTAINING PROTEIN"/>
    <property type="match status" value="1"/>
</dbReference>
<feature type="transmembrane region" description="Helical" evidence="1">
    <location>
        <begin position="27"/>
        <end position="45"/>
    </location>
</feature>
<proteinExistence type="predicted"/>
<dbReference type="OrthoDB" id="204784at2759"/>
<reference evidence="2" key="1">
    <citation type="journal article" date="2010" name="Science">
        <title>Plasticity of animal genome architecture unmasked by rapid evolution of a pelagic tunicate.</title>
        <authorList>
            <person name="Denoeud F."/>
            <person name="Henriet S."/>
            <person name="Mungpakdee S."/>
            <person name="Aury J.M."/>
            <person name="Da Silva C."/>
            <person name="Brinkmann H."/>
            <person name="Mikhaleva J."/>
            <person name="Olsen L.C."/>
            <person name="Jubin C."/>
            <person name="Canestro C."/>
            <person name="Bouquet J.M."/>
            <person name="Danks G."/>
            <person name="Poulain J."/>
            <person name="Campsteijn C."/>
            <person name="Adamski M."/>
            <person name="Cross I."/>
            <person name="Yadetie F."/>
            <person name="Muffato M."/>
            <person name="Louis A."/>
            <person name="Butcher S."/>
            <person name="Tsagkogeorga G."/>
            <person name="Konrad A."/>
            <person name="Singh S."/>
            <person name="Jensen M.F."/>
            <person name="Cong E.H."/>
            <person name="Eikeseth-Otteraa H."/>
            <person name="Noel B."/>
            <person name="Anthouard V."/>
            <person name="Porcel B.M."/>
            <person name="Kachouri-Lafond R."/>
            <person name="Nishino A."/>
            <person name="Ugolini M."/>
            <person name="Chourrout P."/>
            <person name="Nishida H."/>
            <person name="Aasland R."/>
            <person name="Huzurbazar S."/>
            <person name="Westhof E."/>
            <person name="Delsuc F."/>
            <person name="Lehrach H."/>
            <person name="Reinhardt R."/>
            <person name="Weissenbach J."/>
            <person name="Roy S.W."/>
            <person name="Artiguenave F."/>
            <person name="Postlethwait J.H."/>
            <person name="Manak J.R."/>
            <person name="Thompson E.M."/>
            <person name="Jaillon O."/>
            <person name="Du Pasquier L."/>
            <person name="Boudinot P."/>
            <person name="Liberles D.A."/>
            <person name="Volff J.N."/>
            <person name="Philippe H."/>
            <person name="Lenhard B."/>
            <person name="Roest Crollius H."/>
            <person name="Wincker P."/>
            <person name="Chourrout D."/>
        </authorList>
    </citation>
    <scope>NUCLEOTIDE SEQUENCE [LARGE SCALE GENOMIC DNA]</scope>
</reference>
<evidence type="ECO:0000313" key="2">
    <source>
        <dbReference type="EMBL" id="CBY22547.1"/>
    </source>
</evidence>
<dbReference type="FunCoup" id="E4WZF1">
    <property type="interactions" value="795"/>
</dbReference>
<gene>
    <name evidence="2" type="ORF">GSOID_T00013307001</name>
    <name evidence="3" type="ORF">GSOID_T00028821001</name>
</gene>
<dbReference type="Proteomes" id="UP000011014">
    <property type="component" value="Unassembled WGS sequence"/>
</dbReference>
<dbReference type="GO" id="GO:0005783">
    <property type="term" value="C:endoplasmic reticulum"/>
    <property type="evidence" value="ECO:0007669"/>
    <property type="project" value="TreeGrafter"/>
</dbReference>
<feature type="transmembrane region" description="Helical" evidence="1">
    <location>
        <begin position="5"/>
        <end position="21"/>
    </location>
</feature>
<dbReference type="EMBL" id="FN653019">
    <property type="protein sequence ID" value="CBY22547.1"/>
    <property type="molecule type" value="Genomic_DNA"/>
</dbReference>
<evidence type="ECO:0000313" key="3">
    <source>
        <dbReference type="EMBL" id="CBY36326.1"/>
    </source>
</evidence>
<keyword evidence="1" id="KW-0472">Membrane</keyword>